<evidence type="ECO:0000313" key="7">
    <source>
        <dbReference type="EMBL" id="GBF43329.1"/>
    </source>
</evidence>
<evidence type="ECO:0000259" key="6">
    <source>
        <dbReference type="Pfam" id="PF05199"/>
    </source>
</evidence>
<reference evidence="8" key="1">
    <citation type="journal article" date="2019" name="Microbiol. Immunol.">
        <title>Molecular and phenotypic characterization of Leptospira johnsonii sp. nov., Leptospira ellinghausenii sp. nov. and Leptospira ryugenii sp. nov. isolated from soil and water in Japan.</title>
        <authorList>
            <person name="Masuzawa T."/>
            <person name="Saito M."/>
            <person name="Nakao R."/>
            <person name="Nikaido Y."/>
            <person name="Matsumoto M."/>
            <person name="Ogawa M."/>
            <person name="Yokoyama M."/>
            <person name="Hidaka Y."/>
            <person name="Tomita J."/>
            <person name="Sakakibara K."/>
            <person name="Suzuki K."/>
            <person name="Yasuda S."/>
            <person name="Sato H."/>
            <person name="Yamaguchi M."/>
            <person name="Yoshida S.I."/>
            <person name="Koizumi N."/>
            <person name="Kawamura Y."/>
        </authorList>
    </citation>
    <scope>NUCLEOTIDE SEQUENCE [LARGE SCALE GENOMIC DNA]</scope>
    <source>
        <strain evidence="8">E18</strain>
    </source>
</reference>
<keyword evidence="2" id="KW-0285">Flavoprotein</keyword>
<sequence>MDKLIDASYLQKDLDLEADFVIVGSGAGGGTSAEILSKAGYSVIIVEEGNYERSKDFDLKELSTFNRLYFEGATRPTKDKAFTVVQGRTVGGSTVVNWTTCIRTPKETLSYWETELGIKGYSNEDMEPWFDIASKRFSIQPWEAHNQNNNLLSVGAKKLGWRYNSIPRNVKNCNMLGYCGLGCPVDAKQSQLVTTIPSALKQKTTLLFRTNAVQYIWKENKIDHLYCKPSVQTGETIPKIRLFAKHFITSAGAINSPALLLRSKLPDPYRLIGKRTFVQLHNYSVAEMPTPVYGFFGAPQSVASDEFLWKDGVKGRAGYNIEAVGAQPIVLMNLRKLVGEEFDQYVKSYPNLHVLVSQIRDGFNEDSLGGTVQLNEAGYPILDYPLNDFIVDGIRRSYLSMAECQFAAGAKTVVPANNVVNPFKTWADAKKGIEKMAIQSPNTVVNSTHPLGGNAMGNSMESSVVDTNGKFHHLKNLSVIDGSIFPTSLGVNPSYTIYAIASKLASNLSKEYQSNVN</sequence>
<dbReference type="SUPFAM" id="SSF51905">
    <property type="entry name" value="FAD/NAD(P)-binding domain"/>
    <property type="match status" value="1"/>
</dbReference>
<dbReference type="PANTHER" id="PTHR46056:SF12">
    <property type="entry name" value="LONG-CHAIN-ALCOHOL OXIDASE"/>
    <property type="match status" value="1"/>
</dbReference>
<gene>
    <name evidence="7" type="ORF">LPTSP2_26260</name>
</gene>
<dbReference type="Pfam" id="PF00732">
    <property type="entry name" value="GMC_oxred_N"/>
    <property type="match status" value="1"/>
</dbReference>
<comment type="caution">
    <text evidence="7">The sequence shown here is derived from an EMBL/GenBank/DDBJ whole genome shotgun (WGS) entry which is preliminary data.</text>
</comment>
<dbReference type="Pfam" id="PF05199">
    <property type="entry name" value="GMC_oxred_C"/>
    <property type="match status" value="1"/>
</dbReference>
<feature type="domain" description="Glucose-methanol-choline oxidoreductase C-terminal" evidence="6">
    <location>
        <begin position="370"/>
        <end position="501"/>
    </location>
</feature>
<dbReference type="OrthoDB" id="9787779at2"/>
<keyword evidence="3" id="KW-0274">FAD</keyword>
<dbReference type="GO" id="GO:0016614">
    <property type="term" value="F:oxidoreductase activity, acting on CH-OH group of donors"/>
    <property type="evidence" value="ECO:0007669"/>
    <property type="project" value="InterPro"/>
</dbReference>
<evidence type="ECO:0000256" key="3">
    <source>
        <dbReference type="ARBA" id="ARBA00022827"/>
    </source>
</evidence>
<dbReference type="RefSeq" id="WP_108960277.1">
    <property type="nucleotide sequence ID" value="NZ_BFAZ01000009.1"/>
</dbReference>
<dbReference type="EMBL" id="BFAZ01000009">
    <property type="protein sequence ID" value="GBF43329.1"/>
    <property type="molecule type" value="Genomic_DNA"/>
</dbReference>
<dbReference type="InterPro" id="IPR000172">
    <property type="entry name" value="GMC_OxRdtase_N"/>
</dbReference>
<evidence type="ECO:0000259" key="5">
    <source>
        <dbReference type="Pfam" id="PF00732"/>
    </source>
</evidence>
<feature type="domain" description="Glucose-methanol-choline oxidoreductase N-terminal" evidence="5">
    <location>
        <begin position="66"/>
        <end position="279"/>
    </location>
</feature>
<dbReference type="Gene3D" id="3.50.50.60">
    <property type="entry name" value="FAD/NAD(P)-binding domain"/>
    <property type="match status" value="2"/>
</dbReference>
<accession>A0A2P2DFF4</accession>
<evidence type="ECO:0000313" key="8">
    <source>
        <dbReference type="Proteomes" id="UP000245206"/>
    </source>
</evidence>
<keyword evidence="4" id="KW-0560">Oxidoreductase</keyword>
<dbReference type="InterPro" id="IPR007867">
    <property type="entry name" value="GMC_OxRtase_C"/>
</dbReference>
<dbReference type="GO" id="GO:0050660">
    <property type="term" value="F:flavin adenine dinucleotide binding"/>
    <property type="evidence" value="ECO:0007669"/>
    <property type="project" value="InterPro"/>
</dbReference>
<keyword evidence="8" id="KW-1185">Reference proteome</keyword>
<dbReference type="PANTHER" id="PTHR46056">
    <property type="entry name" value="LONG-CHAIN-ALCOHOL OXIDASE"/>
    <property type="match status" value="1"/>
</dbReference>
<name>A0A2P2DFF4_9LEPT</name>
<evidence type="ECO:0000256" key="1">
    <source>
        <dbReference type="ARBA" id="ARBA00010790"/>
    </source>
</evidence>
<dbReference type="InterPro" id="IPR036188">
    <property type="entry name" value="FAD/NAD-bd_sf"/>
</dbReference>
<comment type="similarity">
    <text evidence="1">Belongs to the GMC oxidoreductase family.</text>
</comment>
<dbReference type="Proteomes" id="UP000245206">
    <property type="component" value="Unassembled WGS sequence"/>
</dbReference>
<evidence type="ECO:0000256" key="4">
    <source>
        <dbReference type="ARBA" id="ARBA00023002"/>
    </source>
</evidence>
<organism evidence="7 8">
    <name type="scientific">Leptospira ellinghausenii</name>
    <dbReference type="NCBI Taxonomy" id="1917822"/>
    <lineage>
        <taxon>Bacteria</taxon>
        <taxon>Pseudomonadati</taxon>
        <taxon>Spirochaetota</taxon>
        <taxon>Spirochaetia</taxon>
        <taxon>Leptospirales</taxon>
        <taxon>Leptospiraceae</taxon>
        <taxon>Leptospira</taxon>
    </lineage>
</organism>
<protein>
    <submittedName>
        <fullName evidence="7">Flavoprotein</fullName>
    </submittedName>
</protein>
<dbReference type="AlphaFoldDB" id="A0A2P2DFF4"/>
<evidence type="ECO:0000256" key="2">
    <source>
        <dbReference type="ARBA" id="ARBA00022630"/>
    </source>
</evidence>
<proteinExistence type="inferred from homology"/>